<feature type="domain" description="RCK N-terminal" evidence="7">
    <location>
        <begin position="1"/>
        <end position="117"/>
    </location>
</feature>
<dbReference type="InterPro" id="IPR036291">
    <property type="entry name" value="NAD(P)-bd_dom_sf"/>
</dbReference>
<dbReference type="Pfam" id="PF02254">
    <property type="entry name" value="TrkA_N"/>
    <property type="match status" value="1"/>
</dbReference>
<keyword evidence="3" id="KW-0633">Potassium transport</keyword>
<evidence type="ECO:0000256" key="2">
    <source>
        <dbReference type="ARBA" id="ARBA00022448"/>
    </source>
</evidence>
<evidence type="ECO:0000256" key="5">
    <source>
        <dbReference type="ARBA" id="ARBA00023027"/>
    </source>
</evidence>
<protein>
    <recommendedName>
        <fullName evidence="1">Trk system potassium uptake protein TrkA</fullName>
    </recommendedName>
</protein>
<accession>A0A0P6XSE2</accession>
<comment type="caution">
    <text evidence="9">The sequence shown here is derived from an EMBL/GenBank/DDBJ whole genome shotgun (WGS) entry which is preliminary data.</text>
</comment>
<dbReference type="SUPFAM" id="SSF116726">
    <property type="entry name" value="TrkA C-terminal domain-like"/>
    <property type="match status" value="1"/>
</dbReference>
<evidence type="ECO:0000256" key="1">
    <source>
        <dbReference type="ARBA" id="ARBA00017378"/>
    </source>
</evidence>
<keyword evidence="5" id="KW-0520">NAD</keyword>
<dbReference type="Gene3D" id="3.30.70.1450">
    <property type="entry name" value="Regulator of K+ conductance, C-terminal domain"/>
    <property type="match status" value="1"/>
</dbReference>
<evidence type="ECO:0000256" key="6">
    <source>
        <dbReference type="ARBA" id="ARBA00023065"/>
    </source>
</evidence>
<evidence type="ECO:0000256" key="3">
    <source>
        <dbReference type="ARBA" id="ARBA00022538"/>
    </source>
</evidence>
<feature type="domain" description="RCK C-terminal" evidence="8">
    <location>
        <begin position="136"/>
        <end position="215"/>
    </location>
</feature>
<dbReference type="Gene3D" id="3.40.50.720">
    <property type="entry name" value="NAD(P)-binding Rossmann-like Domain"/>
    <property type="match status" value="1"/>
</dbReference>
<dbReference type="OrthoDB" id="9775180at2"/>
<dbReference type="SUPFAM" id="SSF51735">
    <property type="entry name" value="NAD(P)-binding Rossmann-fold domains"/>
    <property type="match status" value="1"/>
</dbReference>
<evidence type="ECO:0000256" key="4">
    <source>
        <dbReference type="ARBA" id="ARBA00022958"/>
    </source>
</evidence>
<evidence type="ECO:0000313" key="10">
    <source>
        <dbReference type="Proteomes" id="UP000050501"/>
    </source>
</evidence>
<proteinExistence type="predicted"/>
<dbReference type="PRINTS" id="PR00335">
    <property type="entry name" value="KUPTAKETRKA"/>
</dbReference>
<keyword evidence="6" id="KW-0406">Ion transport</keyword>
<dbReference type="STRING" id="229921.ADN01_17025"/>
<dbReference type="PANTHER" id="PTHR43833:SF5">
    <property type="entry name" value="TRK SYSTEM POTASSIUM UPTAKE PROTEIN TRKA"/>
    <property type="match status" value="1"/>
</dbReference>
<evidence type="ECO:0000259" key="7">
    <source>
        <dbReference type="PROSITE" id="PS51201"/>
    </source>
</evidence>
<dbReference type="InterPro" id="IPR003148">
    <property type="entry name" value="RCK_N"/>
</dbReference>
<dbReference type="GO" id="GO:0005886">
    <property type="term" value="C:plasma membrane"/>
    <property type="evidence" value="ECO:0007669"/>
    <property type="project" value="InterPro"/>
</dbReference>
<evidence type="ECO:0000259" key="8">
    <source>
        <dbReference type="PROSITE" id="PS51202"/>
    </source>
</evidence>
<dbReference type="AlphaFoldDB" id="A0A0P6XSE2"/>
<dbReference type="PROSITE" id="PS51201">
    <property type="entry name" value="RCK_N"/>
    <property type="match status" value="1"/>
</dbReference>
<dbReference type="InterPro" id="IPR006036">
    <property type="entry name" value="K_uptake_TrkA"/>
</dbReference>
<name>A0A0P6XSE2_9CHLR</name>
<dbReference type="InterPro" id="IPR050721">
    <property type="entry name" value="Trk_Ktr_HKT_K-transport"/>
</dbReference>
<reference evidence="9 10" key="1">
    <citation type="submission" date="2015-07" db="EMBL/GenBank/DDBJ databases">
        <title>Genome sequence of Levilinea saccharolytica DSM 16555.</title>
        <authorList>
            <person name="Hemp J."/>
            <person name="Ward L.M."/>
            <person name="Pace L.A."/>
            <person name="Fischer W.W."/>
        </authorList>
    </citation>
    <scope>NUCLEOTIDE SEQUENCE [LARGE SCALE GENOMIC DNA]</scope>
    <source>
        <strain evidence="9 10">KIBI-1</strain>
    </source>
</reference>
<keyword evidence="4" id="KW-0630">Potassium</keyword>
<keyword evidence="10" id="KW-1185">Reference proteome</keyword>
<dbReference type="InterPro" id="IPR006037">
    <property type="entry name" value="RCK_C"/>
</dbReference>
<dbReference type="PROSITE" id="PS51202">
    <property type="entry name" value="RCK_C"/>
    <property type="match status" value="1"/>
</dbReference>
<sequence length="220" mass="23994">MKAIIVGCGRLGTELSDRLFKNGHEVVVIDLSEEAFKNLPGDFKGRPLQGDALNQDVLNRAGIEDADALACVTNNDALNMVICYIAQERYHIPRVIARNYDPFTRTLFEDFGVQVVGSASWGAQRIEELLYHEDMRTVFSAGNGEVEIYEITIPAACEGKRLGELMTTANSVAVSISRAGRAQLPQADFVLEAGDVLHVSATFEGVSLLRDKICGFGKEG</sequence>
<dbReference type="GO" id="GO:0015079">
    <property type="term" value="F:potassium ion transmembrane transporter activity"/>
    <property type="evidence" value="ECO:0007669"/>
    <property type="project" value="InterPro"/>
</dbReference>
<dbReference type="InterPro" id="IPR036721">
    <property type="entry name" value="RCK_C_sf"/>
</dbReference>
<dbReference type="Pfam" id="PF02080">
    <property type="entry name" value="TrkA_C"/>
    <property type="match status" value="1"/>
</dbReference>
<dbReference type="RefSeq" id="WP_062417493.1">
    <property type="nucleotide sequence ID" value="NZ_DF967974.1"/>
</dbReference>
<dbReference type="EMBL" id="LGCM01000065">
    <property type="protein sequence ID" value="KPL75567.1"/>
    <property type="molecule type" value="Genomic_DNA"/>
</dbReference>
<evidence type="ECO:0000313" key="9">
    <source>
        <dbReference type="EMBL" id="KPL75567.1"/>
    </source>
</evidence>
<keyword evidence="2" id="KW-0813">Transport</keyword>
<organism evidence="9 10">
    <name type="scientific">Levilinea saccharolytica</name>
    <dbReference type="NCBI Taxonomy" id="229921"/>
    <lineage>
        <taxon>Bacteria</taxon>
        <taxon>Bacillati</taxon>
        <taxon>Chloroflexota</taxon>
        <taxon>Anaerolineae</taxon>
        <taxon>Anaerolineales</taxon>
        <taxon>Anaerolineaceae</taxon>
        <taxon>Levilinea</taxon>
    </lineage>
</organism>
<gene>
    <name evidence="9" type="ORF">ADN01_17025</name>
</gene>
<dbReference type="Proteomes" id="UP000050501">
    <property type="component" value="Unassembled WGS sequence"/>
</dbReference>
<dbReference type="PANTHER" id="PTHR43833">
    <property type="entry name" value="POTASSIUM CHANNEL PROTEIN 2-RELATED-RELATED"/>
    <property type="match status" value="1"/>
</dbReference>